<keyword evidence="2 5" id="KW-0812">Transmembrane</keyword>
<proteinExistence type="predicted"/>
<dbReference type="Gene3D" id="1.20.1740.10">
    <property type="entry name" value="Amino acid/polyamine transporter I"/>
    <property type="match status" value="1"/>
</dbReference>
<dbReference type="InterPro" id="IPR050598">
    <property type="entry name" value="AminoAcid_Transporter"/>
</dbReference>
<evidence type="ECO:0000256" key="4">
    <source>
        <dbReference type="ARBA" id="ARBA00023136"/>
    </source>
</evidence>
<reference evidence="6" key="1">
    <citation type="submission" date="2018-05" db="EMBL/GenBank/DDBJ databases">
        <authorList>
            <person name="Lanie J.A."/>
            <person name="Ng W.-L."/>
            <person name="Kazmierczak K.M."/>
            <person name="Andrzejewski T.M."/>
            <person name="Davidsen T.M."/>
            <person name="Wayne K.J."/>
            <person name="Tettelin H."/>
            <person name="Glass J.I."/>
            <person name="Rusch D."/>
            <person name="Podicherti R."/>
            <person name="Tsui H.-C.T."/>
            <person name="Winkler M.E."/>
        </authorList>
    </citation>
    <scope>NUCLEOTIDE SEQUENCE</scope>
</reference>
<dbReference type="PIRSF" id="PIRSF006060">
    <property type="entry name" value="AA_transporter"/>
    <property type="match status" value="1"/>
</dbReference>
<organism evidence="6">
    <name type="scientific">marine metagenome</name>
    <dbReference type="NCBI Taxonomy" id="408172"/>
    <lineage>
        <taxon>unclassified sequences</taxon>
        <taxon>metagenomes</taxon>
        <taxon>ecological metagenomes</taxon>
    </lineage>
</organism>
<name>A0A381Z2X5_9ZZZZ</name>
<comment type="subcellular location">
    <subcellularLocation>
        <location evidence="1">Membrane</location>
        <topology evidence="1">Multi-pass membrane protein</topology>
    </subcellularLocation>
</comment>
<feature type="transmembrane region" description="Helical" evidence="5">
    <location>
        <begin position="407"/>
        <end position="427"/>
    </location>
</feature>
<feature type="transmembrane region" description="Helical" evidence="5">
    <location>
        <begin position="371"/>
        <end position="395"/>
    </location>
</feature>
<feature type="transmembrane region" description="Helical" evidence="5">
    <location>
        <begin position="239"/>
        <end position="259"/>
    </location>
</feature>
<feature type="transmembrane region" description="Helical" evidence="5">
    <location>
        <begin position="33"/>
        <end position="61"/>
    </location>
</feature>
<feature type="non-terminal residue" evidence="6">
    <location>
        <position position="1"/>
    </location>
</feature>
<dbReference type="PANTHER" id="PTHR11785:SF512">
    <property type="entry name" value="SOBREMESA, ISOFORM B"/>
    <property type="match status" value="1"/>
</dbReference>
<feature type="transmembrane region" description="Helical" evidence="5">
    <location>
        <begin position="338"/>
        <end position="359"/>
    </location>
</feature>
<gene>
    <name evidence="6" type="ORF">METZ01_LOCUS136027</name>
</gene>
<feature type="transmembrane region" description="Helical" evidence="5">
    <location>
        <begin position="279"/>
        <end position="301"/>
    </location>
</feature>
<evidence type="ECO:0000256" key="2">
    <source>
        <dbReference type="ARBA" id="ARBA00022692"/>
    </source>
</evidence>
<keyword evidence="4 5" id="KW-0472">Membrane</keyword>
<dbReference type="PANTHER" id="PTHR11785">
    <property type="entry name" value="AMINO ACID TRANSPORTER"/>
    <property type="match status" value="1"/>
</dbReference>
<dbReference type="Pfam" id="PF13520">
    <property type="entry name" value="AA_permease_2"/>
    <property type="match status" value="1"/>
</dbReference>
<evidence type="ECO:0000256" key="1">
    <source>
        <dbReference type="ARBA" id="ARBA00004141"/>
    </source>
</evidence>
<evidence type="ECO:0000256" key="5">
    <source>
        <dbReference type="SAM" id="Phobius"/>
    </source>
</evidence>
<feature type="transmembrane region" description="Helical" evidence="5">
    <location>
        <begin position="433"/>
        <end position="451"/>
    </location>
</feature>
<evidence type="ECO:0000256" key="3">
    <source>
        <dbReference type="ARBA" id="ARBA00022989"/>
    </source>
</evidence>
<dbReference type="GO" id="GO:0015179">
    <property type="term" value="F:L-amino acid transmembrane transporter activity"/>
    <property type="evidence" value="ECO:0007669"/>
    <property type="project" value="TreeGrafter"/>
</dbReference>
<feature type="transmembrane region" description="Helical" evidence="5">
    <location>
        <begin position="196"/>
        <end position="218"/>
    </location>
</feature>
<sequence>VTDYKKNLGLKESTSIVISRIIGSGIFRTPAPIMALVGCTSLFGLVWVLGGIITIFGAVVYAELTAMIPKSGGPYVFLKEAYGPYIAFLRGWAMFFVSETASIVAVSLVFAEFINAIFEIITGTPFGLFPTFLLSLITIWMLTTINLFGVKISGKFQVVFGATKVVAVGGIIGITLTGFSTGNLAHFSNPFWPEEFGWPTILAVGAALRYSFFAFSGWEGATYMAEEIKDPGKTLPLSLFLGISGIMVLYLGANLGYLYQLDVEAIKQNKWVATKAVQTVLGASGGILISIAVAINAFGNISTQILCKGRSWHAMARDGLFFDNFKKLHPVYATPNNALIGQGIWATALLIGAVLSTYYQSGPQGNNTYEMIIDFFSATSTIFNLLTFGSIYILRKKFPTKPRPYKAFFYPWSMIIVLILYTSFLILTIITAFIPSIIGLLLTATGTLYYIRKVKK</sequence>
<feature type="transmembrane region" description="Helical" evidence="5">
    <location>
        <begin position="156"/>
        <end position="176"/>
    </location>
</feature>
<dbReference type="GO" id="GO:0016020">
    <property type="term" value="C:membrane"/>
    <property type="evidence" value="ECO:0007669"/>
    <property type="project" value="UniProtKB-SubCell"/>
</dbReference>
<keyword evidence="3 5" id="KW-1133">Transmembrane helix</keyword>
<dbReference type="AlphaFoldDB" id="A0A381Z2X5"/>
<evidence type="ECO:0008006" key="7">
    <source>
        <dbReference type="Google" id="ProtNLM"/>
    </source>
</evidence>
<feature type="transmembrane region" description="Helical" evidence="5">
    <location>
        <begin position="126"/>
        <end position="149"/>
    </location>
</feature>
<evidence type="ECO:0000313" key="6">
    <source>
        <dbReference type="EMBL" id="SVA83173.1"/>
    </source>
</evidence>
<dbReference type="InterPro" id="IPR002293">
    <property type="entry name" value="AA/rel_permease1"/>
</dbReference>
<dbReference type="EMBL" id="UINC01019620">
    <property type="protein sequence ID" value="SVA83173.1"/>
    <property type="molecule type" value="Genomic_DNA"/>
</dbReference>
<accession>A0A381Z2X5</accession>
<feature type="transmembrane region" description="Helical" evidence="5">
    <location>
        <begin position="92"/>
        <end position="114"/>
    </location>
</feature>
<protein>
    <recommendedName>
        <fullName evidence="7">Amino acid permease/ SLC12A domain-containing protein</fullName>
    </recommendedName>
</protein>